<dbReference type="EMBL" id="RQVQ01000011">
    <property type="protein sequence ID" value="RRJ91246.1"/>
    <property type="molecule type" value="Genomic_DNA"/>
</dbReference>
<accession>A0A3P3WB68</accession>
<dbReference type="AlphaFoldDB" id="A0A3P3WB68"/>
<proteinExistence type="predicted"/>
<dbReference type="Gene3D" id="2.60.120.10">
    <property type="entry name" value="Jelly Rolls"/>
    <property type="match status" value="1"/>
</dbReference>
<dbReference type="InterPro" id="IPR011051">
    <property type="entry name" value="RmlC_Cupin_sf"/>
</dbReference>
<comment type="caution">
    <text evidence="1">The sequence shown here is derived from an EMBL/GenBank/DDBJ whole genome shotgun (WGS) entry which is preliminary data.</text>
</comment>
<dbReference type="SUPFAM" id="SSF51182">
    <property type="entry name" value="RmlC-like cupins"/>
    <property type="match status" value="1"/>
</dbReference>
<dbReference type="Pfam" id="PF05962">
    <property type="entry name" value="HutD"/>
    <property type="match status" value="1"/>
</dbReference>
<dbReference type="PANTHER" id="PTHR37943">
    <property type="entry name" value="PROTEIN VES"/>
    <property type="match status" value="1"/>
</dbReference>
<evidence type="ECO:0000313" key="1">
    <source>
        <dbReference type="EMBL" id="RRJ91246.1"/>
    </source>
</evidence>
<dbReference type="InterPro" id="IPR014710">
    <property type="entry name" value="RmlC-like_jellyroll"/>
</dbReference>
<sequence length="180" mass="20914">MIKISKQNIIPNKWDGGLTYEYFIFPAESKYVERNFDFRISSATIEKVPSNFTKFSGYFRNLVMLDNSLNICRNGLSEDYSKHEIFKFDSNEEIVSNSLGNDFNLMISKRILNHELSIFEGNIIENSDWIILFALSENIIFIDQIEHKLVANDCIVIENFLKNEIELSILSKVILATLNR</sequence>
<protein>
    <submittedName>
        <fullName evidence="1">HutD-family protein</fullName>
    </submittedName>
</protein>
<dbReference type="OrthoDB" id="9786443at2"/>
<evidence type="ECO:0000313" key="2">
    <source>
        <dbReference type="Proteomes" id="UP000275719"/>
    </source>
</evidence>
<dbReference type="PANTHER" id="PTHR37943:SF1">
    <property type="entry name" value="PROTEIN VES"/>
    <property type="match status" value="1"/>
</dbReference>
<dbReference type="InterPro" id="IPR010282">
    <property type="entry name" value="Uncharacterised_HutD/Ves"/>
</dbReference>
<reference evidence="1 2" key="1">
    <citation type="submission" date="2018-11" db="EMBL/GenBank/DDBJ databases">
        <title>Flavobacterium sp. nov., YIM 102701-2 draft genome.</title>
        <authorList>
            <person name="Li G."/>
            <person name="Jiang Y."/>
        </authorList>
    </citation>
    <scope>NUCLEOTIDE SEQUENCE [LARGE SCALE GENOMIC DNA]</scope>
    <source>
        <strain evidence="1 2">YIM 102701-2</strain>
    </source>
</reference>
<dbReference type="RefSeq" id="WP_125018514.1">
    <property type="nucleotide sequence ID" value="NZ_RQVQ01000011.1"/>
</dbReference>
<name>A0A3P3WB68_9FLAO</name>
<gene>
    <name evidence="1" type="ORF">EG240_06125</name>
</gene>
<organism evidence="1 2">
    <name type="scientific">Paenimyroides tangerinum</name>
    <dbReference type="NCBI Taxonomy" id="2488728"/>
    <lineage>
        <taxon>Bacteria</taxon>
        <taxon>Pseudomonadati</taxon>
        <taxon>Bacteroidota</taxon>
        <taxon>Flavobacteriia</taxon>
        <taxon>Flavobacteriales</taxon>
        <taxon>Flavobacteriaceae</taxon>
        <taxon>Paenimyroides</taxon>
    </lineage>
</organism>
<dbReference type="Proteomes" id="UP000275719">
    <property type="component" value="Unassembled WGS sequence"/>
</dbReference>
<keyword evidence="2" id="KW-1185">Reference proteome</keyword>